<feature type="domain" description="ASCH" evidence="1">
    <location>
        <begin position="6"/>
        <end position="74"/>
    </location>
</feature>
<dbReference type="SUPFAM" id="SSF88697">
    <property type="entry name" value="PUA domain-like"/>
    <property type="match status" value="1"/>
</dbReference>
<evidence type="ECO:0000259" key="1">
    <source>
        <dbReference type="SMART" id="SM01022"/>
    </source>
</evidence>
<dbReference type="Pfam" id="PF12961">
    <property type="entry name" value="DUF3850"/>
    <property type="match status" value="1"/>
</dbReference>
<gene>
    <name evidence="2" type="ORF">SBW85_07485</name>
</gene>
<dbReference type="SMART" id="SM01022">
    <property type="entry name" value="ASCH"/>
    <property type="match status" value="1"/>
</dbReference>
<dbReference type="Proteomes" id="UP001272325">
    <property type="component" value="Unassembled WGS sequence"/>
</dbReference>
<sequence>MKNHQLKIKTEYLNSIILGDKTFEIRKNDRDFKVGDRVTLIEEEGNRYLTIRIKYITNYAQQDGYIVFSFDWISGGKVIGEDNSMAVDWVPMSFAELRDFN</sequence>
<proteinExistence type="predicted"/>
<dbReference type="InterPro" id="IPR015947">
    <property type="entry name" value="PUA-like_sf"/>
</dbReference>
<dbReference type="Gene3D" id="2.30.130.30">
    <property type="entry name" value="Hypothetical protein"/>
    <property type="match status" value="1"/>
</dbReference>
<dbReference type="EMBL" id="JAWRCN010000001">
    <property type="protein sequence ID" value="MDW6017618.1"/>
    <property type="molecule type" value="Genomic_DNA"/>
</dbReference>
<organism evidence="2 3">
    <name type="scientific">Vibrio plantisponsor</name>
    <dbReference type="NCBI Taxonomy" id="664643"/>
    <lineage>
        <taxon>Bacteria</taxon>
        <taxon>Pseudomonadati</taxon>
        <taxon>Pseudomonadota</taxon>
        <taxon>Gammaproteobacteria</taxon>
        <taxon>Vibrionales</taxon>
        <taxon>Vibrionaceae</taxon>
        <taxon>Vibrio</taxon>
    </lineage>
</organism>
<comment type="caution">
    <text evidence="2">The sequence shown here is derived from an EMBL/GenBank/DDBJ whole genome shotgun (WGS) entry which is preliminary data.</text>
</comment>
<evidence type="ECO:0000313" key="3">
    <source>
        <dbReference type="Proteomes" id="UP001272325"/>
    </source>
</evidence>
<reference evidence="2 3" key="1">
    <citation type="submission" date="2023-11" db="EMBL/GenBank/DDBJ databases">
        <title>Plant-associative lifestyle of Vibrio porteresiae and its evolutionary dynamics.</title>
        <authorList>
            <person name="Rameshkumar N."/>
            <person name="Kirti K."/>
        </authorList>
    </citation>
    <scope>NUCLEOTIDE SEQUENCE [LARGE SCALE GENOMIC DNA]</scope>
    <source>
        <strain evidence="2 3">MSSRF60</strain>
    </source>
</reference>
<dbReference type="InterPro" id="IPR007374">
    <property type="entry name" value="ASCH_domain"/>
</dbReference>
<protein>
    <submittedName>
        <fullName evidence="2">DUF3850 domain-containing protein</fullName>
    </submittedName>
</protein>
<keyword evidence="3" id="KW-1185">Reference proteome</keyword>
<evidence type="ECO:0000313" key="2">
    <source>
        <dbReference type="EMBL" id="MDW6017618.1"/>
    </source>
</evidence>
<name>A0ABU4IH61_9VIBR</name>
<dbReference type="RefSeq" id="WP_171137776.1">
    <property type="nucleotide sequence ID" value="NZ_AP024893.1"/>
</dbReference>
<accession>A0ABU4IH61</accession>
<dbReference type="InterPro" id="IPR039440">
    <property type="entry name" value="DUF3850"/>
</dbReference>